<sequence>MKLFIISVPVLVFFGLLSYAAPLLHVAGPPATALSTAPFPNERSLVMAYYPDWASYSLPPEKIDFERFDWIDFAFALPDQSFALTWDDPVNAPALLQRLVAAAHDAGRYVKLSVGGWTGSQHFSAAVATEGNRKKFASNILDAYDRFSLDGIDIDWEYPGQQGNAGNGVSSSDTENFLLFLQHLRRVLPPSAKITAATQTVPFAGSNGRPLQDMSEFAKDRHGNSSIPSANTHSAKHTLDTSVLVNVWVLNDAAGTDNGQVQLRDLIKQGVLTRINRVLQSSPPSGTEGESFGNPADPETDIDIDTDCAGVEEYEDDGKQLTLSLSPAGRLMVTPVVDLYPGSPASPPPLPNVFTAAVFEGTGGFTRHWDLCSSTPFLRSEFAEQIITFDDPQSLGLKAAWTKEAGLLGVNIFDVHGDTDDWDLVDSLRKGLGII</sequence>
<gene>
    <name evidence="1" type="ORF">BDM02DRAFT_3108018</name>
</gene>
<protein>
    <submittedName>
        <fullName evidence="1">Glycoside hydrolase</fullName>
    </submittedName>
</protein>
<keyword evidence="1" id="KW-0378">Hydrolase</keyword>
<reference evidence="1" key="2">
    <citation type="journal article" date="2020" name="Nat. Commun.">
        <title>Large-scale genome sequencing of mycorrhizal fungi provides insights into the early evolution of symbiotic traits.</title>
        <authorList>
            <person name="Miyauchi S."/>
            <person name="Kiss E."/>
            <person name="Kuo A."/>
            <person name="Drula E."/>
            <person name="Kohler A."/>
            <person name="Sanchez-Garcia M."/>
            <person name="Morin E."/>
            <person name="Andreopoulos B."/>
            <person name="Barry K.W."/>
            <person name="Bonito G."/>
            <person name="Buee M."/>
            <person name="Carver A."/>
            <person name="Chen C."/>
            <person name="Cichocki N."/>
            <person name="Clum A."/>
            <person name="Culley D."/>
            <person name="Crous P.W."/>
            <person name="Fauchery L."/>
            <person name="Girlanda M."/>
            <person name="Hayes R.D."/>
            <person name="Keri Z."/>
            <person name="LaButti K."/>
            <person name="Lipzen A."/>
            <person name="Lombard V."/>
            <person name="Magnuson J."/>
            <person name="Maillard F."/>
            <person name="Murat C."/>
            <person name="Nolan M."/>
            <person name="Ohm R.A."/>
            <person name="Pangilinan J."/>
            <person name="Pereira M.F."/>
            <person name="Perotto S."/>
            <person name="Peter M."/>
            <person name="Pfister S."/>
            <person name="Riley R."/>
            <person name="Sitrit Y."/>
            <person name="Stielow J.B."/>
            <person name="Szollosi G."/>
            <person name="Zifcakova L."/>
            <person name="Stursova M."/>
            <person name="Spatafora J.W."/>
            <person name="Tedersoo L."/>
            <person name="Vaario L.M."/>
            <person name="Yamada A."/>
            <person name="Yan M."/>
            <person name="Wang P."/>
            <person name="Xu J."/>
            <person name="Bruns T."/>
            <person name="Baldrian P."/>
            <person name="Vilgalys R."/>
            <person name="Dunand C."/>
            <person name="Henrissat B."/>
            <person name="Grigoriev I.V."/>
            <person name="Hibbett D."/>
            <person name="Nagy L.G."/>
            <person name="Martin F.M."/>
        </authorList>
    </citation>
    <scope>NUCLEOTIDE SEQUENCE</scope>
    <source>
        <strain evidence="1">P2</strain>
    </source>
</reference>
<keyword evidence="2" id="KW-1185">Reference proteome</keyword>
<organism evidence="1 2">
    <name type="scientific">Thelephora ganbajun</name>
    <name type="common">Ganba fungus</name>
    <dbReference type="NCBI Taxonomy" id="370292"/>
    <lineage>
        <taxon>Eukaryota</taxon>
        <taxon>Fungi</taxon>
        <taxon>Dikarya</taxon>
        <taxon>Basidiomycota</taxon>
        <taxon>Agaricomycotina</taxon>
        <taxon>Agaricomycetes</taxon>
        <taxon>Thelephorales</taxon>
        <taxon>Thelephoraceae</taxon>
        <taxon>Thelephora</taxon>
    </lineage>
</organism>
<name>A0ACB6ZVQ3_THEGA</name>
<reference evidence="1" key="1">
    <citation type="submission" date="2019-10" db="EMBL/GenBank/DDBJ databases">
        <authorList>
            <consortium name="DOE Joint Genome Institute"/>
            <person name="Kuo A."/>
            <person name="Miyauchi S."/>
            <person name="Kiss E."/>
            <person name="Drula E."/>
            <person name="Kohler A."/>
            <person name="Sanchez-Garcia M."/>
            <person name="Andreopoulos B."/>
            <person name="Barry K.W."/>
            <person name="Bonito G."/>
            <person name="Buee M."/>
            <person name="Carver A."/>
            <person name="Chen C."/>
            <person name="Cichocki N."/>
            <person name="Clum A."/>
            <person name="Culley D."/>
            <person name="Crous P.W."/>
            <person name="Fauchery L."/>
            <person name="Girlanda M."/>
            <person name="Hayes R."/>
            <person name="Keri Z."/>
            <person name="Labutti K."/>
            <person name="Lipzen A."/>
            <person name="Lombard V."/>
            <person name="Magnuson J."/>
            <person name="Maillard F."/>
            <person name="Morin E."/>
            <person name="Murat C."/>
            <person name="Nolan M."/>
            <person name="Ohm R."/>
            <person name="Pangilinan J."/>
            <person name="Pereira M."/>
            <person name="Perotto S."/>
            <person name="Peter M."/>
            <person name="Riley R."/>
            <person name="Sitrit Y."/>
            <person name="Stielow B."/>
            <person name="Szollosi G."/>
            <person name="Zifcakova L."/>
            <person name="Stursova M."/>
            <person name="Spatafora J.W."/>
            <person name="Tedersoo L."/>
            <person name="Vaario L.-M."/>
            <person name="Yamada A."/>
            <person name="Yan M."/>
            <person name="Wang P."/>
            <person name="Xu J."/>
            <person name="Bruns T."/>
            <person name="Baldrian P."/>
            <person name="Vilgalys R."/>
            <person name="Henrissat B."/>
            <person name="Grigoriev I.V."/>
            <person name="Hibbett D."/>
            <person name="Nagy L.G."/>
            <person name="Martin F.M."/>
        </authorList>
    </citation>
    <scope>NUCLEOTIDE SEQUENCE</scope>
    <source>
        <strain evidence="1">P2</strain>
    </source>
</reference>
<comment type="caution">
    <text evidence="1">The sequence shown here is derived from an EMBL/GenBank/DDBJ whole genome shotgun (WGS) entry which is preliminary data.</text>
</comment>
<dbReference type="Proteomes" id="UP000886501">
    <property type="component" value="Unassembled WGS sequence"/>
</dbReference>
<evidence type="ECO:0000313" key="2">
    <source>
        <dbReference type="Proteomes" id="UP000886501"/>
    </source>
</evidence>
<dbReference type="EMBL" id="MU117964">
    <property type="protein sequence ID" value="KAF9653393.1"/>
    <property type="molecule type" value="Genomic_DNA"/>
</dbReference>
<evidence type="ECO:0000313" key="1">
    <source>
        <dbReference type="EMBL" id="KAF9653393.1"/>
    </source>
</evidence>
<proteinExistence type="predicted"/>
<accession>A0ACB6ZVQ3</accession>